<accession>A0A401YQQ3</accession>
<reference evidence="4 5" key="1">
    <citation type="submission" date="2018-12" db="EMBL/GenBank/DDBJ databases">
        <title>Draft genome sequence of Embleya hyalina NBRC 13850T.</title>
        <authorList>
            <person name="Komaki H."/>
            <person name="Hosoyama A."/>
            <person name="Kimura A."/>
            <person name="Ichikawa N."/>
            <person name="Tamura T."/>
        </authorList>
    </citation>
    <scope>NUCLEOTIDE SEQUENCE [LARGE SCALE GENOMIC DNA]</scope>
    <source>
        <strain evidence="4 5">NBRC 13850</strain>
    </source>
</reference>
<keyword evidence="2" id="KW-0812">Transmembrane</keyword>
<keyword evidence="2" id="KW-0472">Membrane</keyword>
<keyword evidence="5" id="KW-1185">Reference proteome</keyword>
<feature type="transmembrane region" description="Helical" evidence="2">
    <location>
        <begin position="33"/>
        <end position="54"/>
    </location>
</feature>
<dbReference type="Pfam" id="PF11992">
    <property type="entry name" value="TgpA_N"/>
    <property type="match status" value="1"/>
</dbReference>
<feature type="region of interest" description="Disordered" evidence="1">
    <location>
        <begin position="548"/>
        <end position="610"/>
    </location>
</feature>
<feature type="domain" description="Transglutaminase-like" evidence="3">
    <location>
        <begin position="481"/>
        <end position="551"/>
    </location>
</feature>
<dbReference type="PANTHER" id="PTHR42736">
    <property type="entry name" value="PROTEIN-GLUTAMINE GAMMA-GLUTAMYLTRANSFERASE"/>
    <property type="match status" value="1"/>
</dbReference>
<dbReference type="AlphaFoldDB" id="A0A401YQQ3"/>
<keyword evidence="2" id="KW-1133">Transmembrane helix</keyword>
<dbReference type="RefSeq" id="WP_126638961.1">
    <property type="nucleotide sequence ID" value="NZ_BIFH01000022.1"/>
</dbReference>
<dbReference type="Gene3D" id="3.10.620.30">
    <property type="match status" value="1"/>
</dbReference>
<dbReference type="SMART" id="SM00460">
    <property type="entry name" value="TGc"/>
    <property type="match status" value="1"/>
</dbReference>
<dbReference type="InterPro" id="IPR038765">
    <property type="entry name" value="Papain-like_cys_pep_sf"/>
</dbReference>
<dbReference type="InterPro" id="IPR021878">
    <property type="entry name" value="TgpA_N"/>
</dbReference>
<dbReference type="InterPro" id="IPR002931">
    <property type="entry name" value="Transglutaminase-like"/>
</dbReference>
<evidence type="ECO:0000259" key="3">
    <source>
        <dbReference type="SMART" id="SM00460"/>
    </source>
</evidence>
<feature type="transmembrane region" description="Helical" evidence="2">
    <location>
        <begin position="138"/>
        <end position="157"/>
    </location>
</feature>
<protein>
    <submittedName>
        <fullName evidence="4">Transglutaminase</fullName>
    </submittedName>
</protein>
<feature type="transmembrane region" description="Helical" evidence="2">
    <location>
        <begin position="615"/>
        <end position="637"/>
    </location>
</feature>
<dbReference type="Proteomes" id="UP000286931">
    <property type="component" value="Unassembled WGS sequence"/>
</dbReference>
<feature type="compositionally biased region" description="Low complexity" evidence="1">
    <location>
        <begin position="569"/>
        <end position="579"/>
    </location>
</feature>
<feature type="transmembrane region" description="Helical" evidence="2">
    <location>
        <begin position="189"/>
        <end position="206"/>
    </location>
</feature>
<dbReference type="Pfam" id="PF01841">
    <property type="entry name" value="Transglut_core"/>
    <property type="match status" value="1"/>
</dbReference>
<dbReference type="SUPFAM" id="SSF54001">
    <property type="entry name" value="Cysteine proteinases"/>
    <property type="match status" value="1"/>
</dbReference>
<feature type="transmembrane region" description="Helical" evidence="2">
    <location>
        <begin position="218"/>
        <end position="237"/>
    </location>
</feature>
<organism evidence="4 5">
    <name type="scientific">Embleya hyalina</name>
    <dbReference type="NCBI Taxonomy" id="516124"/>
    <lineage>
        <taxon>Bacteria</taxon>
        <taxon>Bacillati</taxon>
        <taxon>Actinomycetota</taxon>
        <taxon>Actinomycetes</taxon>
        <taxon>Kitasatosporales</taxon>
        <taxon>Streptomycetaceae</taxon>
        <taxon>Embleya</taxon>
    </lineage>
</organism>
<gene>
    <name evidence="4" type="ORF">EHYA_04623</name>
</gene>
<comment type="caution">
    <text evidence="4">The sequence shown here is derived from an EMBL/GenBank/DDBJ whole genome shotgun (WGS) entry which is preliminary data.</text>
</comment>
<evidence type="ECO:0000256" key="2">
    <source>
        <dbReference type="SAM" id="Phobius"/>
    </source>
</evidence>
<feature type="compositionally biased region" description="Basic and acidic residues" evidence="1">
    <location>
        <begin position="580"/>
        <end position="592"/>
    </location>
</feature>
<dbReference type="EMBL" id="BIFH01000022">
    <property type="protein sequence ID" value="GCD96936.1"/>
    <property type="molecule type" value="Genomic_DNA"/>
</dbReference>
<sequence length="768" mass="82247">MTAARRRATLLPVLMLATCVGLAFHRVLGVREVLGVTVLCALAPTVVALVSSGAPRPDPAWAHPSKPARETGKPLWPSLVATLLAWTFAMSATLYRDRAAARVLPTPDLIRRMSTDLIDAPRTILTTVPPAPARPNTLVLVAACVWFAAFTGTELALRTRTLLVPAIPAALALAVPVTLGVGGPGSNTMIVPALIASLGLLLLVRAPVTRTSVRTTAVGVPLVATIVVLTGVLGPLLHRANARQPPDLHEKVTPPPGAPLHAVNPLDRVSAWLQEPDVALFTVRGKDTEPPSGGEGCWRLAVLDDYDGVSWLPPAGLRPTTGRIPRQSGLAPESSTRAVYGVTIQELDGIWLPEADRPVRVDAPGVELLIEPAGGVPATGSGLRPGLRYEVESRIPHHDPDRLQYLQAADDPGATSLPTPRLGDADDSPTDFFREQAMIATRGSTFPYQQALRLADWLRGTYTYDRGAVPGHSYRNLRFFLETSRAGTSEQFAAAFAVMARTLNLPSRVVVGFTRGDDRGDGSVQVRSGDVIAWPEIEFADVGWVPFAPTPGPTADSPAASPISRAGEPEQAPEQAAPKEASRREKDARIAAEPRPPAGHDGPTSRAHRPWRPPLWSMAAVLLGTLLVAHVLMAAAAPRLTRRRRRGRRDPHDRVIGAWEQVGDRLVHAGMSADATRTVSEVVAYGVARLPEPGGSGLSELGLLVNESVYAGRPVEAADADAAWLRCTAVEAALRHADGLPRRRVRVWRRLRPGGVWATLRARDGRRR</sequence>
<evidence type="ECO:0000313" key="5">
    <source>
        <dbReference type="Proteomes" id="UP000286931"/>
    </source>
</evidence>
<evidence type="ECO:0000256" key="1">
    <source>
        <dbReference type="SAM" id="MobiDB-lite"/>
    </source>
</evidence>
<proteinExistence type="predicted"/>
<dbReference type="OrthoDB" id="9804023at2"/>
<evidence type="ECO:0000313" key="4">
    <source>
        <dbReference type="EMBL" id="GCD96936.1"/>
    </source>
</evidence>
<feature type="transmembrane region" description="Helical" evidence="2">
    <location>
        <begin position="75"/>
        <end position="95"/>
    </location>
</feature>
<name>A0A401YQQ3_9ACTN</name>
<dbReference type="InterPro" id="IPR052901">
    <property type="entry name" value="Bact_TGase-like"/>
</dbReference>
<feature type="transmembrane region" description="Helical" evidence="2">
    <location>
        <begin position="162"/>
        <end position="183"/>
    </location>
</feature>
<dbReference type="PANTHER" id="PTHR42736:SF1">
    <property type="entry name" value="PROTEIN-GLUTAMINE GAMMA-GLUTAMYLTRANSFERASE"/>
    <property type="match status" value="1"/>
</dbReference>